<dbReference type="PANTHER" id="PTHR30446:SF0">
    <property type="entry name" value="RECOMBINATION PROTEIN RECR"/>
    <property type="match status" value="1"/>
</dbReference>
<dbReference type="Gene3D" id="1.10.8.420">
    <property type="entry name" value="RecR Domain 1"/>
    <property type="match status" value="1"/>
</dbReference>
<dbReference type="Gene3D" id="3.30.60.80">
    <property type="match status" value="1"/>
</dbReference>
<keyword evidence="1 7" id="KW-0479">Metal-binding</keyword>
<dbReference type="InterPro" id="IPR000093">
    <property type="entry name" value="DNA_Rcmb_RecR"/>
</dbReference>
<evidence type="ECO:0000256" key="3">
    <source>
        <dbReference type="ARBA" id="ARBA00022771"/>
    </source>
</evidence>
<dbReference type="Gene3D" id="6.10.250.240">
    <property type="match status" value="1"/>
</dbReference>
<comment type="function">
    <text evidence="7">May play a role in DNA repair. It seems to be involved in an RecBC-independent recombinational process of DNA repair. It may act with RecF and RecO.</text>
</comment>
<evidence type="ECO:0000313" key="10">
    <source>
        <dbReference type="Proteomes" id="UP000034682"/>
    </source>
</evidence>
<dbReference type="PROSITE" id="PS01300">
    <property type="entry name" value="RECR"/>
    <property type="match status" value="1"/>
</dbReference>
<dbReference type="PROSITE" id="PS50880">
    <property type="entry name" value="TOPRIM"/>
    <property type="match status" value="1"/>
</dbReference>
<protein>
    <recommendedName>
        <fullName evidence="7">Recombination protein RecR</fullName>
    </recommendedName>
</protein>
<comment type="caution">
    <text evidence="9">The sequence shown here is derived from an EMBL/GenBank/DDBJ whole genome shotgun (WGS) entry which is preliminary data.</text>
</comment>
<organism evidence="9 10">
    <name type="scientific">Candidatus Giovannonibacteria bacterium GW2011_GWB1_47_6b</name>
    <dbReference type="NCBI Taxonomy" id="1618655"/>
    <lineage>
        <taxon>Bacteria</taxon>
        <taxon>Candidatus Giovannoniibacteriota</taxon>
    </lineage>
</organism>
<dbReference type="InterPro" id="IPR006171">
    <property type="entry name" value="TOPRIM_dom"/>
</dbReference>
<evidence type="ECO:0000256" key="2">
    <source>
        <dbReference type="ARBA" id="ARBA00022763"/>
    </source>
</evidence>
<reference evidence="9 10" key="1">
    <citation type="journal article" date="2015" name="Nature">
        <title>rRNA introns, odd ribosomes, and small enigmatic genomes across a large radiation of phyla.</title>
        <authorList>
            <person name="Brown C.T."/>
            <person name="Hug L.A."/>
            <person name="Thomas B.C."/>
            <person name="Sharon I."/>
            <person name="Castelle C.J."/>
            <person name="Singh A."/>
            <person name="Wilkins M.J."/>
            <person name="Williams K.H."/>
            <person name="Banfield J.F."/>
        </authorList>
    </citation>
    <scope>NUCLEOTIDE SEQUENCE [LARGE SCALE GENOMIC DNA]</scope>
</reference>
<evidence type="ECO:0000256" key="1">
    <source>
        <dbReference type="ARBA" id="ARBA00022723"/>
    </source>
</evidence>
<dbReference type="Pfam" id="PF21175">
    <property type="entry name" value="RecR_C"/>
    <property type="match status" value="1"/>
</dbReference>
<evidence type="ECO:0000256" key="5">
    <source>
        <dbReference type="ARBA" id="ARBA00023172"/>
    </source>
</evidence>
<dbReference type="AlphaFoldDB" id="A0A0G1T589"/>
<sequence length="189" mass="20634">MLPEPIKKFVDVFAALPGIGPRQATRLAFYIFNQGKSAVAETTKAIMGLDALRACRVCFNSTDGNEICGICSDARRNHNLIAVVEKETDLISLEKAKKFSGRYLVLGDLKRGETLNNIQKLRLKTIKNADEVILAINPNGYGDLNAELIAQELKSVAKKITRLGRGIPTGGEIEFADEETLGSALENRS</sequence>
<dbReference type="GO" id="GO:0008270">
    <property type="term" value="F:zinc ion binding"/>
    <property type="evidence" value="ECO:0007669"/>
    <property type="project" value="UniProtKB-KW"/>
</dbReference>
<name>A0A0G1T589_9BACT</name>
<dbReference type="Pfam" id="PF21176">
    <property type="entry name" value="RecR_HhH"/>
    <property type="match status" value="1"/>
</dbReference>
<dbReference type="SUPFAM" id="SSF111304">
    <property type="entry name" value="Recombination protein RecR"/>
    <property type="match status" value="1"/>
</dbReference>
<evidence type="ECO:0000256" key="6">
    <source>
        <dbReference type="ARBA" id="ARBA00023204"/>
    </source>
</evidence>
<keyword evidence="5 7" id="KW-0233">DNA recombination</keyword>
<dbReference type="GO" id="GO:0003677">
    <property type="term" value="F:DNA binding"/>
    <property type="evidence" value="ECO:0007669"/>
    <property type="project" value="UniProtKB-UniRule"/>
</dbReference>
<dbReference type="InterPro" id="IPR015967">
    <property type="entry name" value="Rcmb_RecR_Znf"/>
</dbReference>
<dbReference type="Proteomes" id="UP000034682">
    <property type="component" value="Unassembled WGS sequence"/>
</dbReference>
<evidence type="ECO:0000256" key="7">
    <source>
        <dbReference type="HAMAP-Rule" id="MF_00017"/>
    </source>
</evidence>
<comment type="caution">
    <text evidence="7">Lacks conserved residue(s) required for the propagation of feature annotation.</text>
</comment>
<dbReference type="PANTHER" id="PTHR30446">
    <property type="entry name" value="RECOMBINATION PROTEIN RECR"/>
    <property type="match status" value="1"/>
</dbReference>
<dbReference type="Gene3D" id="3.40.1360.10">
    <property type="match status" value="1"/>
</dbReference>
<dbReference type="InterPro" id="IPR023627">
    <property type="entry name" value="Rcmb_RecR"/>
</dbReference>
<evidence type="ECO:0000259" key="8">
    <source>
        <dbReference type="PROSITE" id="PS50880"/>
    </source>
</evidence>
<comment type="similarity">
    <text evidence="7">Belongs to the RecR family.</text>
</comment>
<keyword evidence="2 7" id="KW-0227">DNA damage</keyword>
<feature type="domain" description="Toprim" evidence="8">
    <location>
        <begin position="79"/>
        <end position="168"/>
    </location>
</feature>
<accession>A0A0G1T589</accession>
<proteinExistence type="inferred from homology"/>
<keyword evidence="6 7" id="KW-0234">DNA repair</keyword>
<dbReference type="EMBL" id="LCOK01000009">
    <property type="protein sequence ID" value="KKU76996.1"/>
    <property type="molecule type" value="Genomic_DNA"/>
</dbReference>
<keyword evidence="3 7" id="KW-0863">Zinc-finger</keyword>
<dbReference type="Pfam" id="PF13662">
    <property type="entry name" value="Toprim_4"/>
    <property type="match status" value="1"/>
</dbReference>
<evidence type="ECO:0000313" key="9">
    <source>
        <dbReference type="EMBL" id="KKU76996.1"/>
    </source>
</evidence>
<dbReference type="GO" id="GO:0006281">
    <property type="term" value="P:DNA repair"/>
    <property type="evidence" value="ECO:0007669"/>
    <property type="project" value="UniProtKB-UniRule"/>
</dbReference>
<dbReference type="GO" id="GO:0006310">
    <property type="term" value="P:DNA recombination"/>
    <property type="evidence" value="ECO:0007669"/>
    <property type="project" value="UniProtKB-UniRule"/>
</dbReference>
<evidence type="ECO:0000256" key="4">
    <source>
        <dbReference type="ARBA" id="ARBA00022833"/>
    </source>
</evidence>
<keyword evidence="4 7" id="KW-0862">Zinc</keyword>
<gene>
    <name evidence="7" type="primary">recR</name>
    <name evidence="9" type="ORF">UY02_C0009G0025</name>
</gene>
<dbReference type="HAMAP" id="MF_00017">
    <property type="entry name" value="RecR"/>
    <property type="match status" value="1"/>
</dbReference>